<evidence type="ECO:0000313" key="2">
    <source>
        <dbReference type="Proteomes" id="UP000305401"/>
    </source>
</evidence>
<protein>
    <submittedName>
        <fullName evidence="1">DUF3078 domain-containing protein</fullName>
    </submittedName>
</protein>
<gene>
    <name evidence="1" type="ORF">E5990_06410</name>
</gene>
<dbReference type="Proteomes" id="UP000305401">
    <property type="component" value="Unassembled WGS sequence"/>
</dbReference>
<proteinExistence type="predicted"/>
<keyword evidence="2" id="KW-1185">Reference proteome</keyword>
<dbReference type="EMBL" id="SSTG01000068">
    <property type="protein sequence ID" value="THG50684.1"/>
    <property type="molecule type" value="Genomic_DNA"/>
</dbReference>
<comment type="caution">
    <text evidence="1">The sequence shown here is derived from an EMBL/GenBank/DDBJ whole genome shotgun (WGS) entry which is preliminary data.</text>
</comment>
<name>A0AC61S5D2_9BACT</name>
<sequence length="465" mass="53342">MVRHILKLFLVLSFSVSVSAQVPVITEVEKEQVGVYIEDDDVEVSEDDPIILLNLLTDSVPGNYRAKEEPVVRPFNFLPVGQLPDIAFMPVVFDGLVDIDTMRIDNPEPFLHNDISAFDWLTSTGRQMRQYRRIKQEYMLRNMDYVKLNVNTLPKPPTKYRPEVDPSKVQLANTQVIVDKSAATTNAGPLDVKLRNWLHTFNSSLQFSQAFISPNWYQGGNNTVNFLGNMIWNVKLNQNLHPGYLVESNIAYKVGITSAPQDTEHDYLISEDLFQFNGTLGMQAFEHWYYSMNGMFKTQFFNNYPANSTTKKAAFLSPGELNLGIGMTYNYVDPNKKFRLDASISPLSYNLKICTNPGVNETSFGIKEGRHSVSEIGSNAEVKVNWNIMWNISYVSRFFVFTNYEYIMGDWENTINLSINRYLSTQLYLHLRYDSSKPSPTNSNWGKWQLKEILSFGLQYQFKTA</sequence>
<reference evidence="1" key="1">
    <citation type="submission" date="2019-04" db="EMBL/GenBank/DDBJ databases">
        <title>Microbes associate with the intestines of laboratory mice.</title>
        <authorList>
            <person name="Navarre W."/>
            <person name="Wong E."/>
            <person name="Huang K.C."/>
            <person name="Tropini C."/>
            <person name="Ng K."/>
            <person name="Yu B."/>
        </authorList>
    </citation>
    <scope>NUCLEOTIDE SEQUENCE</scope>
    <source>
        <strain evidence="1">NM86_A22</strain>
    </source>
</reference>
<organism evidence="1 2">
    <name type="scientific">Muribaculum caecicola</name>
    <dbReference type="NCBI Taxonomy" id="3038144"/>
    <lineage>
        <taxon>Bacteria</taxon>
        <taxon>Pseudomonadati</taxon>
        <taxon>Bacteroidota</taxon>
        <taxon>Bacteroidia</taxon>
        <taxon>Bacteroidales</taxon>
        <taxon>Muribaculaceae</taxon>
        <taxon>Muribaculum</taxon>
    </lineage>
</organism>
<accession>A0AC61S5D2</accession>
<evidence type="ECO:0000313" key="1">
    <source>
        <dbReference type="EMBL" id="THG50684.1"/>
    </source>
</evidence>